<gene>
    <name evidence="1" type="ORF">IX84_14415</name>
</gene>
<dbReference type="Pfam" id="PF11848">
    <property type="entry name" value="DUF3368"/>
    <property type="match status" value="1"/>
</dbReference>
<comment type="caution">
    <text evidence="1">The sequence shown here is derived from an EMBL/GenBank/DDBJ whole genome shotgun (WGS) entry which is preliminary data.</text>
</comment>
<dbReference type="InterPro" id="IPR021799">
    <property type="entry name" value="PIN-like_prokaryotic"/>
</dbReference>
<keyword evidence="2" id="KW-1185">Reference proteome</keyword>
<dbReference type="PANTHER" id="PTHR39550:SF1">
    <property type="entry name" value="SLL0658 PROTEIN"/>
    <property type="match status" value="1"/>
</dbReference>
<protein>
    <recommendedName>
        <fullName evidence="3">DUF3368 domain-containing protein</fullName>
    </recommendedName>
</protein>
<dbReference type="RefSeq" id="WP_044221735.1">
    <property type="nucleotide sequence ID" value="NZ_JBKAGJ010000027.1"/>
</dbReference>
<dbReference type="STRING" id="1524460.IX84_14415"/>
<dbReference type="PANTHER" id="PTHR39550">
    <property type="entry name" value="SLL0658 PROTEIN"/>
    <property type="match status" value="1"/>
</dbReference>
<dbReference type="EMBL" id="JPOS01000035">
    <property type="protein sequence ID" value="KGE87417.1"/>
    <property type="molecule type" value="Genomic_DNA"/>
</dbReference>
<name>A0A098S8L4_9BACT</name>
<organism evidence="1 2">
    <name type="scientific">Phaeodactylibacter xiamenensis</name>
    <dbReference type="NCBI Taxonomy" id="1524460"/>
    <lineage>
        <taxon>Bacteria</taxon>
        <taxon>Pseudomonadati</taxon>
        <taxon>Bacteroidota</taxon>
        <taxon>Saprospiria</taxon>
        <taxon>Saprospirales</taxon>
        <taxon>Haliscomenobacteraceae</taxon>
        <taxon>Phaeodactylibacter</taxon>
    </lineage>
</organism>
<evidence type="ECO:0008006" key="3">
    <source>
        <dbReference type="Google" id="ProtNLM"/>
    </source>
</evidence>
<evidence type="ECO:0000313" key="2">
    <source>
        <dbReference type="Proteomes" id="UP000029736"/>
    </source>
</evidence>
<dbReference type="Proteomes" id="UP000029736">
    <property type="component" value="Unassembled WGS sequence"/>
</dbReference>
<evidence type="ECO:0000313" key="1">
    <source>
        <dbReference type="EMBL" id="KGE87417.1"/>
    </source>
</evidence>
<dbReference type="OrthoDB" id="764457at2"/>
<reference evidence="1 2" key="1">
    <citation type="journal article" date="2014" name="Int. J. Syst. Evol. Microbiol.">
        <title>Phaeodactylibacter xiamenensis gen. nov., sp. nov., a member of the family Saprospiraceae isolated from the marine alga Phaeodactylum tricornutum.</title>
        <authorList>
            <person name="Chen Z.Jr."/>
            <person name="Lei X."/>
            <person name="Lai Q."/>
            <person name="Li Y."/>
            <person name="Zhang B."/>
            <person name="Zhang J."/>
            <person name="Zhang H."/>
            <person name="Yang L."/>
            <person name="Zheng W."/>
            <person name="Tian Y."/>
            <person name="Yu Z."/>
            <person name="Xu H.Jr."/>
            <person name="Zheng T."/>
        </authorList>
    </citation>
    <scope>NUCLEOTIDE SEQUENCE [LARGE SCALE GENOMIC DNA]</scope>
    <source>
        <strain evidence="1 2">KD52</strain>
    </source>
</reference>
<accession>A0A098S8L4</accession>
<proteinExistence type="predicted"/>
<sequence length="158" mass="18155">MIIVSDTSVITNLKQIGYLEILEKLFKRVIVPQKVSEELLRIEGRDQLFEENSWLEVRETLNKPLYEKLLKRVDPGEAESIALALENKADLLLIDERKGRKVAEEYGLTITGLVGILIDAKSKNYVNDIKPILDKLIYDIGFRISPKLYQKVLIMVNE</sequence>
<dbReference type="AlphaFoldDB" id="A0A098S8L4"/>